<evidence type="ECO:0000313" key="1">
    <source>
        <dbReference type="EMBL" id="KAK3093724.1"/>
    </source>
</evidence>
<keyword evidence="2" id="KW-1185">Reference proteome</keyword>
<organism evidence="1 2">
    <name type="scientific">Pinctada imbricata</name>
    <name type="common">Atlantic pearl-oyster</name>
    <name type="synonym">Pinctada martensii</name>
    <dbReference type="NCBI Taxonomy" id="66713"/>
    <lineage>
        <taxon>Eukaryota</taxon>
        <taxon>Metazoa</taxon>
        <taxon>Spiralia</taxon>
        <taxon>Lophotrochozoa</taxon>
        <taxon>Mollusca</taxon>
        <taxon>Bivalvia</taxon>
        <taxon>Autobranchia</taxon>
        <taxon>Pteriomorphia</taxon>
        <taxon>Pterioida</taxon>
        <taxon>Pterioidea</taxon>
        <taxon>Pteriidae</taxon>
        <taxon>Pinctada</taxon>
    </lineage>
</organism>
<dbReference type="EMBL" id="VSWD01000009">
    <property type="protein sequence ID" value="KAK3093724.1"/>
    <property type="molecule type" value="Genomic_DNA"/>
</dbReference>
<dbReference type="Proteomes" id="UP001186944">
    <property type="component" value="Unassembled WGS sequence"/>
</dbReference>
<name>A0AA88XXC8_PINIB</name>
<comment type="caution">
    <text evidence="1">The sequence shown here is derived from an EMBL/GenBank/DDBJ whole genome shotgun (WGS) entry which is preliminary data.</text>
</comment>
<proteinExistence type="predicted"/>
<protein>
    <submittedName>
        <fullName evidence="1">Uncharacterized protein</fullName>
    </submittedName>
</protein>
<evidence type="ECO:0000313" key="2">
    <source>
        <dbReference type="Proteomes" id="UP001186944"/>
    </source>
</evidence>
<accession>A0AA88XXC8</accession>
<reference evidence="1" key="1">
    <citation type="submission" date="2019-08" db="EMBL/GenBank/DDBJ databases">
        <title>The improved chromosome-level genome for the pearl oyster Pinctada fucata martensii using PacBio sequencing and Hi-C.</title>
        <authorList>
            <person name="Zheng Z."/>
        </authorList>
    </citation>
    <scope>NUCLEOTIDE SEQUENCE</scope>
    <source>
        <strain evidence="1">ZZ-2019</strain>
        <tissue evidence="1">Adductor muscle</tissue>
    </source>
</reference>
<gene>
    <name evidence="1" type="ORF">FSP39_019302</name>
</gene>
<sequence>MAKNSNFKTDLRMCANRDHKRSDCITDMPVTYLQWVIENNWETYSYRVNSLFRDNASERNVEVFLIASAPITQSIVRMSSYRPDKSLSGSQRYSSCSILCSLAFNTKILMQIPLSSLGKEGAIQPGKHRFVETTIQRYPIQVDSAYLLHLRVKKDFMRYFNPSVTKRFRIFLGNMRRNIPIITVIDDLIEDSGLKLIDMGFTYNDTAKDLSPKEYLKIFQEMRKWDNYEHSQMKHLMEDKFDDAELK</sequence>
<dbReference type="AlphaFoldDB" id="A0AA88XXC8"/>